<organism evidence="4 5">
    <name type="scientific">Acropora cervicornis</name>
    <name type="common">Staghorn coral</name>
    <dbReference type="NCBI Taxonomy" id="6130"/>
    <lineage>
        <taxon>Eukaryota</taxon>
        <taxon>Metazoa</taxon>
        <taxon>Cnidaria</taxon>
        <taxon>Anthozoa</taxon>
        <taxon>Hexacorallia</taxon>
        <taxon>Scleractinia</taxon>
        <taxon>Astrocoeniina</taxon>
        <taxon>Acroporidae</taxon>
        <taxon>Acropora</taxon>
    </lineage>
</organism>
<reference evidence="4" key="2">
    <citation type="journal article" date="2023" name="Science">
        <title>Genomic signatures of disease resistance in endangered staghorn corals.</title>
        <authorList>
            <person name="Vollmer S.V."/>
            <person name="Selwyn J.D."/>
            <person name="Despard B.A."/>
            <person name="Roesel C.L."/>
        </authorList>
    </citation>
    <scope>NUCLEOTIDE SEQUENCE</scope>
    <source>
        <strain evidence="4">K2</strain>
    </source>
</reference>
<keyword evidence="1" id="KW-0479">Metal-binding</keyword>
<sequence>MVKIADQYLDVHGKHVFSPTRNEPPTLPEKEDNKKPPSDTSLLYCYRCNGPGHKSANCPTRKCYLCGRHGHEARSSKSSVPRSGGQIKNGNPVRQNQRTVRIRIQTGVV</sequence>
<dbReference type="Proteomes" id="UP001249851">
    <property type="component" value="Unassembled WGS sequence"/>
</dbReference>
<feature type="region of interest" description="Disordered" evidence="2">
    <location>
        <begin position="1"/>
        <end position="38"/>
    </location>
</feature>
<dbReference type="AlphaFoldDB" id="A0AAD9QGN6"/>
<evidence type="ECO:0000259" key="3">
    <source>
        <dbReference type="PROSITE" id="PS50158"/>
    </source>
</evidence>
<evidence type="ECO:0000256" key="2">
    <source>
        <dbReference type="SAM" id="MobiDB-lite"/>
    </source>
</evidence>
<dbReference type="SUPFAM" id="SSF57756">
    <property type="entry name" value="Retrovirus zinc finger-like domains"/>
    <property type="match status" value="1"/>
</dbReference>
<feature type="compositionally biased region" description="Polar residues" evidence="2">
    <location>
        <begin position="76"/>
        <end position="99"/>
    </location>
</feature>
<reference evidence="4" key="1">
    <citation type="journal article" date="2023" name="G3 (Bethesda)">
        <title>Whole genome assembly and annotation of the endangered Caribbean coral Acropora cervicornis.</title>
        <authorList>
            <person name="Selwyn J.D."/>
            <person name="Vollmer S.V."/>
        </authorList>
    </citation>
    <scope>NUCLEOTIDE SEQUENCE</scope>
    <source>
        <strain evidence="4">K2</strain>
    </source>
</reference>
<keyword evidence="1" id="KW-0862">Zinc</keyword>
<evidence type="ECO:0000256" key="1">
    <source>
        <dbReference type="PROSITE-ProRule" id="PRU00047"/>
    </source>
</evidence>
<accession>A0AAD9QGN6</accession>
<comment type="caution">
    <text evidence="4">The sequence shown here is derived from an EMBL/GenBank/DDBJ whole genome shotgun (WGS) entry which is preliminary data.</text>
</comment>
<dbReference type="PROSITE" id="PS50158">
    <property type="entry name" value="ZF_CCHC"/>
    <property type="match status" value="1"/>
</dbReference>
<keyword evidence="1" id="KW-0863">Zinc-finger</keyword>
<dbReference type="SMART" id="SM00343">
    <property type="entry name" value="ZnF_C2HC"/>
    <property type="match status" value="2"/>
</dbReference>
<protein>
    <recommendedName>
        <fullName evidence="3">CCHC-type domain-containing protein</fullName>
    </recommendedName>
</protein>
<dbReference type="Gene3D" id="4.10.60.10">
    <property type="entry name" value="Zinc finger, CCHC-type"/>
    <property type="match status" value="1"/>
</dbReference>
<name>A0AAD9QGN6_ACRCE</name>
<evidence type="ECO:0000313" key="4">
    <source>
        <dbReference type="EMBL" id="KAK2560814.1"/>
    </source>
</evidence>
<dbReference type="EMBL" id="JARQWQ010000035">
    <property type="protein sequence ID" value="KAK2560814.1"/>
    <property type="molecule type" value="Genomic_DNA"/>
</dbReference>
<proteinExistence type="predicted"/>
<feature type="region of interest" description="Disordered" evidence="2">
    <location>
        <begin position="71"/>
        <end position="109"/>
    </location>
</feature>
<evidence type="ECO:0000313" key="5">
    <source>
        <dbReference type="Proteomes" id="UP001249851"/>
    </source>
</evidence>
<dbReference type="Pfam" id="PF00098">
    <property type="entry name" value="zf-CCHC"/>
    <property type="match status" value="1"/>
</dbReference>
<feature type="compositionally biased region" description="Basic and acidic residues" evidence="2">
    <location>
        <begin position="28"/>
        <end position="37"/>
    </location>
</feature>
<keyword evidence="5" id="KW-1185">Reference proteome</keyword>
<feature type="domain" description="CCHC-type" evidence="3">
    <location>
        <begin position="45"/>
        <end position="59"/>
    </location>
</feature>
<dbReference type="InterPro" id="IPR001878">
    <property type="entry name" value="Znf_CCHC"/>
</dbReference>
<dbReference type="InterPro" id="IPR036875">
    <property type="entry name" value="Znf_CCHC_sf"/>
</dbReference>
<gene>
    <name evidence="4" type="ORF">P5673_016617</name>
</gene>
<dbReference type="GO" id="GO:0003676">
    <property type="term" value="F:nucleic acid binding"/>
    <property type="evidence" value="ECO:0007669"/>
    <property type="project" value="InterPro"/>
</dbReference>
<dbReference type="GO" id="GO:0008270">
    <property type="term" value="F:zinc ion binding"/>
    <property type="evidence" value="ECO:0007669"/>
    <property type="project" value="UniProtKB-KW"/>
</dbReference>